<organism evidence="1 2">
    <name type="scientific">Haemaphysalis longicornis</name>
    <name type="common">Bush tick</name>
    <dbReference type="NCBI Taxonomy" id="44386"/>
    <lineage>
        <taxon>Eukaryota</taxon>
        <taxon>Metazoa</taxon>
        <taxon>Ecdysozoa</taxon>
        <taxon>Arthropoda</taxon>
        <taxon>Chelicerata</taxon>
        <taxon>Arachnida</taxon>
        <taxon>Acari</taxon>
        <taxon>Parasitiformes</taxon>
        <taxon>Ixodida</taxon>
        <taxon>Ixodoidea</taxon>
        <taxon>Ixodidae</taxon>
        <taxon>Haemaphysalinae</taxon>
        <taxon>Haemaphysalis</taxon>
    </lineage>
</organism>
<gene>
    <name evidence="1" type="ORF">HPB48_000530</name>
</gene>
<dbReference type="OrthoDB" id="6515678at2759"/>
<dbReference type="EMBL" id="JABSTR010000008">
    <property type="protein sequence ID" value="KAH9376309.1"/>
    <property type="molecule type" value="Genomic_DNA"/>
</dbReference>
<name>A0A9J6GL36_HAELO</name>
<evidence type="ECO:0000313" key="2">
    <source>
        <dbReference type="Proteomes" id="UP000821853"/>
    </source>
</evidence>
<dbReference type="AlphaFoldDB" id="A0A9J6GL36"/>
<sequence length="64" mass="7116">MQQLNLRVLTDPAHATRQGNSVQRNTTPYLSIVKNVNSAQWRNTLINLASDHYIMEALLVAGPA</sequence>
<comment type="caution">
    <text evidence="1">The sequence shown here is derived from an EMBL/GenBank/DDBJ whole genome shotgun (WGS) entry which is preliminary data.</text>
</comment>
<proteinExistence type="predicted"/>
<evidence type="ECO:0000313" key="1">
    <source>
        <dbReference type="EMBL" id="KAH9376309.1"/>
    </source>
</evidence>
<protein>
    <submittedName>
        <fullName evidence="1">Uncharacterized protein</fullName>
    </submittedName>
</protein>
<accession>A0A9J6GL36</accession>
<dbReference type="Proteomes" id="UP000821853">
    <property type="component" value="Unassembled WGS sequence"/>
</dbReference>
<keyword evidence="2" id="KW-1185">Reference proteome</keyword>
<reference evidence="1 2" key="1">
    <citation type="journal article" date="2020" name="Cell">
        <title>Large-Scale Comparative Analyses of Tick Genomes Elucidate Their Genetic Diversity and Vector Capacities.</title>
        <authorList>
            <consortium name="Tick Genome and Microbiome Consortium (TIGMIC)"/>
            <person name="Jia N."/>
            <person name="Wang J."/>
            <person name="Shi W."/>
            <person name="Du L."/>
            <person name="Sun Y."/>
            <person name="Zhan W."/>
            <person name="Jiang J.F."/>
            <person name="Wang Q."/>
            <person name="Zhang B."/>
            <person name="Ji P."/>
            <person name="Bell-Sakyi L."/>
            <person name="Cui X.M."/>
            <person name="Yuan T.T."/>
            <person name="Jiang B.G."/>
            <person name="Yang W.F."/>
            <person name="Lam T.T."/>
            <person name="Chang Q.C."/>
            <person name="Ding S.J."/>
            <person name="Wang X.J."/>
            <person name="Zhu J.G."/>
            <person name="Ruan X.D."/>
            <person name="Zhao L."/>
            <person name="Wei J.T."/>
            <person name="Ye R.Z."/>
            <person name="Que T.C."/>
            <person name="Du C.H."/>
            <person name="Zhou Y.H."/>
            <person name="Cheng J.X."/>
            <person name="Dai P.F."/>
            <person name="Guo W.B."/>
            <person name="Han X.H."/>
            <person name="Huang E.J."/>
            <person name="Li L.F."/>
            <person name="Wei W."/>
            <person name="Gao Y.C."/>
            <person name="Liu J.Z."/>
            <person name="Shao H.Z."/>
            <person name="Wang X."/>
            <person name="Wang C.C."/>
            <person name="Yang T.C."/>
            <person name="Huo Q.B."/>
            <person name="Li W."/>
            <person name="Chen H.Y."/>
            <person name="Chen S.E."/>
            <person name="Zhou L.G."/>
            <person name="Ni X.B."/>
            <person name="Tian J.H."/>
            <person name="Sheng Y."/>
            <person name="Liu T."/>
            <person name="Pan Y.S."/>
            <person name="Xia L.Y."/>
            <person name="Li J."/>
            <person name="Zhao F."/>
            <person name="Cao W.C."/>
        </authorList>
    </citation>
    <scope>NUCLEOTIDE SEQUENCE [LARGE SCALE GENOMIC DNA]</scope>
    <source>
        <strain evidence="1">HaeL-2018</strain>
    </source>
</reference>
<dbReference type="VEuPathDB" id="VectorBase:HLOH_064026"/>